<feature type="transmembrane region" description="Helical" evidence="6">
    <location>
        <begin position="140"/>
        <end position="161"/>
    </location>
</feature>
<evidence type="ECO:0000313" key="7">
    <source>
        <dbReference type="EMBL" id="EFH10243.1"/>
    </source>
</evidence>
<dbReference type="RefSeq" id="WP_007002562.1">
    <property type="nucleotide sequence ID" value="NZ_GG770777.1"/>
</dbReference>
<feature type="transmembrane region" description="Helical" evidence="6">
    <location>
        <begin position="40"/>
        <end position="61"/>
    </location>
</feature>
<evidence type="ECO:0000256" key="3">
    <source>
        <dbReference type="ARBA" id="ARBA00022692"/>
    </source>
</evidence>
<keyword evidence="5 6" id="KW-0472">Membrane</keyword>
<gene>
    <name evidence="7" type="ORF">HMPREF0731_3532</name>
</gene>
<keyword evidence="8" id="KW-1185">Reference proteome</keyword>
<keyword evidence="3 6" id="KW-0812">Transmembrane</keyword>
<dbReference type="GO" id="GO:0033228">
    <property type="term" value="P:cysteine export across plasma membrane"/>
    <property type="evidence" value="ECO:0007669"/>
    <property type="project" value="TreeGrafter"/>
</dbReference>
<evidence type="ECO:0000256" key="4">
    <source>
        <dbReference type="ARBA" id="ARBA00022989"/>
    </source>
</evidence>
<dbReference type="InterPro" id="IPR001123">
    <property type="entry name" value="LeuE-type"/>
</dbReference>
<sequence length="195" mass="20078">METLPALLGFAIAASVTPGPNTLMIAAIAAQGGWRRALPAMLGVTLGFTLMLVLGALGLAAPLAALPWLQQGLRWLGAAWLLWLAWRIGTAPPPDPGAAPRRLPGFWAAAALQWVNPKAWLVALAALASFARPGAPLQGGLAVVLVFALISMPCLAVWAALGAGAGRRLATPRAWRLANAALGLLMAASILPLLL</sequence>
<keyword evidence="4 6" id="KW-1133">Transmembrane helix</keyword>
<dbReference type="EMBL" id="ADVL01000683">
    <property type="protein sequence ID" value="EFH10243.1"/>
    <property type="molecule type" value="Genomic_DNA"/>
</dbReference>
<comment type="subcellular location">
    <subcellularLocation>
        <location evidence="1">Cell membrane</location>
        <topology evidence="1">Multi-pass membrane protein</topology>
    </subcellularLocation>
</comment>
<evidence type="ECO:0000256" key="1">
    <source>
        <dbReference type="ARBA" id="ARBA00004651"/>
    </source>
</evidence>
<dbReference type="PANTHER" id="PTHR30086">
    <property type="entry name" value="ARGININE EXPORTER PROTEIN ARGO"/>
    <property type="match status" value="1"/>
</dbReference>
<evidence type="ECO:0000313" key="8">
    <source>
        <dbReference type="Proteomes" id="UP000005324"/>
    </source>
</evidence>
<proteinExistence type="predicted"/>
<dbReference type="GO" id="GO:0005886">
    <property type="term" value="C:plasma membrane"/>
    <property type="evidence" value="ECO:0007669"/>
    <property type="project" value="UniProtKB-SubCell"/>
</dbReference>
<dbReference type="Pfam" id="PF01810">
    <property type="entry name" value="LysE"/>
    <property type="match status" value="1"/>
</dbReference>
<feature type="transmembrane region" description="Helical" evidence="6">
    <location>
        <begin position="173"/>
        <end position="194"/>
    </location>
</feature>
<keyword evidence="2" id="KW-1003">Cell membrane</keyword>
<reference evidence="7 8" key="1">
    <citation type="submission" date="2010-04" db="EMBL/GenBank/DDBJ databases">
        <authorList>
            <person name="Qin X."/>
            <person name="Bachman B."/>
            <person name="Battles P."/>
            <person name="Bell A."/>
            <person name="Bess C."/>
            <person name="Bickham C."/>
            <person name="Chaboub L."/>
            <person name="Chen D."/>
            <person name="Coyle M."/>
            <person name="Deiros D.R."/>
            <person name="Dinh H."/>
            <person name="Forbes L."/>
            <person name="Fowler G."/>
            <person name="Francisco L."/>
            <person name="Fu Q."/>
            <person name="Gubbala S."/>
            <person name="Hale W."/>
            <person name="Han Y."/>
            <person name="Hemphill L."/>
            <person name="Highlander S.K."/>
            <person name="Hirani K."/>
            <person name="Hogues M."/>
            <person name="Jackson L."/>
            <person name="Jakkamsetti A."/>
            <person name="Javaid M."/>
            <person name="Jiang H."/>
            <person name="Korchina V."/>
            <person name="Kovar C."/>
            <person name="Lara F."/>
            <person name="Lee S."/>
            <person name="Mata R."/>
            <person name="Mathew T."/>
            <person name="Moen C."/>
            <person name="Morales K."/>
            <person name="Munidasa M."/>
            <person name="Nazareth L."/>
            <person name="Ngo R."/>
            <person name="Nguyen L."/>
            <person name="Okwuonu G."/>
            <person name="Ongeri F."/>
            <person name="Patil S."/>
            <person name="Petrosino J."/>
            <person name="Pham C."/>
            <person name="Pham P."/>
            <person name="Pu L.-L."/>
            <person name="Puazo M."/>
            <person name="Raj R."/>
            <person name="Reid J."/>
            <person name="Rouhana J."/>
            <person name="Saada N."/>
            <person name="Shang Y."/>
            <person name="Simmons D."/>
            <person name="Thornton R."/>
            <person name="Warren J."/>
            <person name="Weissenberger G."/>
            <person name="Zhang J."/>
            <person name="Zhang L."/>
            <person name="Zhou C."/>
            <person name="Zhu D."/>
            <person name="Muzny D."/>
            <person name="Worley K."/>
            <person name="Gibbs R."/>
        </authorList>
    </citation>
    <scope>NUCLEOTIDE SEQUENCE [LARGE SCALE GENOMIC DNA]</scope>
    <source>
        <strain evidence="7 8">ATCC 49957</strain>
    </source>
</reference>
<feature type="transmembrane region" description="Helical" evidence="6">
    <location>
        <begin position="68"/>
        <end position="86"/>
    </location>
</feature>
<dbReference type="Proteomes" id="UP000005324">
    <property type="component" value="Unassembled WGS sequence"/>
</dbReference>
<evidence type="ECO:0000256" key="6">
    <source>
        <dbReference type="SAM" id="Phobius"/>
    </source>
</evidence>
<dbReference type="HOGENOM" id="CLU_079569_1_0_5"/>
<accession>D5RR20</accession>
<organism evidence="7 8">
    <name type="scientific">Pseudoroseomonas cervicalis ATCC 49957</name>
    <dbReference type="NCBI Taxonomy" id="525371"/>
    <lineage>
        <taxon>Bacteria</taxon>
        <taxon>Pseudomonadati</taxon>
        <taxon>Pseudomonadota</taxon>
        <taxon>Alphaproteobacteria</taxon>
        <taxon>Acetobacterales</taxon>
        <taxon>Roseomonadaceae</taxon>
        <taxon>Roseomonas</taxon>
    </lineage>
</organism>
<dbReference type="GO" id="GO:0015171">
    <property type="term" value="F:amino acid transmembrane transporter activity"/>
    <property type="evidence" value="ECO:0007669"/>
    <property type="project" value="TreeGrafter"/>
</dbReference>
<dbReference type="PANTHER" id="PTHR30086:SF20">
    <property type="entry name" value="ARGININE EXPORTER PROTEIN ARGO-RELATED"/>
    <property type="match status" value="1"/>
</dbReference>
<evidence type="ECO:0000256" key="5">
    <source>
        <dbReference type="ARBA" id="ARBA00023136"/>
    </source>
</evidence>
<dbReference type="OrthoDB" id="9812084at2"/>
<comment type="caution">
    <text evidence="7">The sequence shown here is derived from an EMBL/GenBank/DDBJ whole genome shotgun (WGS) entry which is preliminary data.</text>
</comment>
<dbReference type="AlphaFoldDB" id="D5RR20"/>
<evidence type="ECO:0000256" key="2">
    <source>
        <dbReference type="ARBA" id="ARBA00022475"/>
    </source>
</evidence>
<protein>
    <submittedName>
        <fullName evidence="7">Translocator protein, LysE family</fullName>
    </submittedName>
</protein>
<name>D5RR20_9PROT</name>